<evidence type="ECO:0000313" key="2">
    <source>
        <dbReference type="EMBL" id="MBM3225767.1"/>
    </source>
</evidence>
<dbReference type="InterPro" id="IPR012338">
    <property type="entry name" value="Beta-lactam/transpept-like"/>
</dbReference>
<proteinExistence type="predicted"/>
<protein>
    <submittedName>
        <fullName evidence="2">Beta-lactamase family protein</fullName>
    </submittedName>
</protein>
<accession>A0A937W333</accession>
<feature type="domain" description="Beta-lactamase-related" evidence="1">
    <location>
        <begin position="20"/>
        <end position="397"/>
    </location>
</feature>
<organism evidence="2 3">
    <name type="scientific">Tectimicrobiota bacterium</name>
    <dbReference type="NCBI Taxonomy" id="2528274"/>
    <lineage>
        <taxon>Bacteria</taxon>
        <taxon>Pseudomonadati</taxon>
        <taxon>Nitrospinota/Tectimicrobiota group</taxon>
        <taxon>Candidatus Tectimicrobiota</taxon>
    </lineage>
</organism>
<dbReference type="Proteomes" id="UP000712673">
    <property type="component" value="Unassembled WGS sequence"/>
</dbReference>
<reference evidence="2" key="1">
    <citation type="submission" date="2019-03" db="EMBL/GenBank/DDBJ databases">
        <title>Lake Tanganyika Metagenome-Assembled Genomes (MAGs).</title>
        <authorList>
            <person name="Tran P."/>
        </authorList>
    </citation>
    <scope>NUCLEOTIDE SEQUENCE</scope>
    <source>
        <strain evidence="2">K_DeepCast_65m_m2_066</strain>
    </source>
</reference>
<dbReference type="PANTHER" id="PTHR43283">
    <property type="entry name" value="BETA-LACTAMASE-RELATED"/>
    <property type="match status" value="1"/>
</dbReference>
<dbReference type="InterPro" id="IPR050789">
    <property type="entry name" value="Diverse_Enzym_Activities"/>
</dbReference>
<dbReference type="PANTHER" id="PTHR43283:SF3">
    <property type="entry name" value="BETA-LACTAMASE FAMILY PROTEIN (AFU_ORTHOLOGUE AFUA_5G07500)"/>
    <property type="match status" value="1"/>
</dbReference>
<sequence length="406" mass="45081">MVKPEEVGLSTPRLARIQPYFQRYIDAGKLAGTLTLVARHGQVAYCEPQGHLELERQRPMQRDSIFRIYSMSKPITSVALMMLYEQGLCQLDDPVHTYIPSWANQRVFVSGNYPVFATAPVARSMTIRDLLSHTSGLTYGFMERTNVDAAYRKLAIGDRSKPGYTLQDMVHALAELPLEFSPGTRWNYSVSTDVLGYLIEVISGQRFDVYLREQVLQPLGMHDTGFTVSEAQLPHFACNYERQRDGSLRLVDSPAQSQYRQCSLFSGGGGLVSTIADYFRFTSMLRNGGELDGIRLLGRKSIELMTMNHLPGGQDLTQLAQAGAFTETAYAGVGFGLGFSVMLDPARAHILGTPGEYAWGGAASTAFWVDPREDLVVIFMTQLMPSSSYPLRRALRTLVYAALVDA</sequence>
<dbReference type="Pfam" id="PF00144">
    <property type="entry name" value="Beta-lactamase"/>
    <property type="match status" value="1"/>
</dbReference>
<comment type="caution">
    <text evidence="2">The sequence shown here is derived from an EMBL/GenBank/DDBJ whole genome shotgun (WGS) entry which is preliminary data.</text>
</comment>
<dbReference type="SUPFAM" id="SSF56601">
    <property type="entry name" value="beta-lactamase/transpeptidase-like"/>
    <property type="match status" value="1"/>
</dbReference>
<name>A0A937W333_UNCTE</name>
<gene>
    <name evidence="2" type="ORF">FJZ47_18480</name>
</gene>
<evidence type="ECO:0000259" key="1">
    <source>
        <dbReference type="Pfam" id="PF00144"/>
    </source>
</evidence>
<dbReference type="AlphaFoldDB" id="A0A937W333"/>
<dbReference type="EMBL" id="VGLS01000679">
    <property type="protein sequence ID" value="MBM3225767.1"/>
    <property type="molecule type" value="Genomic_DNA"/>
</dbReference>
<dbReference type="Gene3D" id="3.40.710.10">
    <property type="entry name" value="DD-peptidase/beta-lactamase superfamily"/>
    <property type="match status" value="1"/>
</dbReference>
<dbReference type="InterPro" id="IPR001466">
    <property type="entry name" value="Beta-lactam-related"/>
</dbReference>
<evidence type="ECO:0000313" key="3">
    <source>
        <dbReference type="Proteomes" id="UP000712673"/>
    </source>
</evidence>